<feature type="transmembrane region" description="Helical" evidence="8">
    <location>
        <begin position="91"/>
        <end position="112"/>
    </location>
</feature>
<reference evidence="9" key="1">
    <citation type="submission" date="2023-03" db="EMBL/GenBank/DDBJ databases">
        <title>Complete genome of Cladonia borealis.</title>
        <authorList>
            <person name="Park H."/>
        </authorList>
    </citation>
    <scope>NUCLEOTIDE SEQUENCE</scope>
    <source>
        <strain evidence="9">ANT050790</strain>
    </source>
</reference>
<keyword evidence="3 8" id="KW-1133">Transmembrane helix</keyword>
<evidence type="ECO:0000313" key="10">
    <source>
        <dbReference type="Proteomes" id="UP001166286"/>
    </source>
</evidence>
<evidence type="ECO:0000256" key="5">
    <source>
        <dbReference type="ARBA" id="ARBA00023033"/>
    </source>
</evidence>
<protein>
    <recommendedName>
        <fullName evidence="11">Monooxygenase</fullName>
    </recommendedName>
</protein>
<feature type="transmembrane region" description="Helical" evidence="8">
    <location>
        <begin position="12"/>
        <end position="41"/>
    </location>
</feature>
<evidence type="ECO:0008006" key="11">
    <source>
        <dbReference type="Google" id="ProtNLM"/>
    </source>
</evidence>
<evidence type="ECO:0000256" key="1">
    <source>
        <dbReference type="ARBA" id="ARBA00004141"/>
    </source>
</evidence>
<evidence type="ECO:0000256" key="6">
    <source>
        <dbReference type="ARBA" id="ARBA00023136"/>
    </source>
</evidence>
<gene>
    <name evidence="9" type="ORF">JMJ35_007114</name>
</gene>
<dbReference type="PANTHER" id="PTHR35042:SF3">
    <property type="entry name" value="ANTHRONE OXYGENASE-RELATED"/>
    <property type="match status" value="1"/>
</dbReference>
<keyword evidence="2 8" id="KW-0812">Transmembrane</keyword>
<keyword evidence="5" id="KW-0503">Monooxygenase</keyword>
<dbReference type="EMBL" id="JAFEKC020000015">
    <property type="protein sequence ID" value="KAK0510682.1"/>
    <property type="molecule type" value="Genomic_DNA"/>
</dbReference>
<keyword evidence="4" id="KW-0560">Oxidoreductase</keyword>
<dbReference type="AlphaFoldDB" id="A0AA39QWR8"/>
<dbReference type="PANTHER" id="PTHR35042">
    <property type="entry name" value="ANTHRONE OXYGENASE ENCC"/>
    <property type="match status" value="1"/>
</dbReference>
<dbReference type="Proteomes" id="UP001166286">
    <property type="component" value="Unassembled WGS sequence"/>
</dbReference>
<dbReference type="GO" id="GO:0016020">
    <property type="term" value="C:membrane"/>
    <property type="evidence" value="ECO:0007669"/>
    <property type="project" value="UniProtKB-SubCell"/>
</dbReference>
<evidence type="ECO:0000313" key="9">
    <source>
        <dbReference type="EMBL" id="KAK0510682.1"/>
    </source>
</evidence>
<comment type="caution">
    <text evidence="9">The sequence shown here is derived from an EMBL/GenBank/DDBJ whole genome shotgun (WGS) entry which is preliminary data.</text>
</comment>
<dbReference type="GO" id="GO:0004497">
    <property type="term" value="F:monooxygenase activity"/>
    <property type="evidence" value="ECO:0007669"/>
    <property type="project" value="UniProtKB-KW"/>
</dbReference>
<evidence type="ECO:0000256" key="3">
    <source>
        <dbReference type="ARBA" id="ARBA00022989"/>
    </source>
</evidence>
<keyword evidence="10" id="KW-1185">Reference proteome</keyword>
<evidence type="ECO:0000256" key="7">
    <source>
        <dbReference type="ARBA" id="ARBA00034313"/>
    </source>
</evidence>
<evidence type="ECO:0000256" key="8">
    <source>
        <dbReference type="SAM" id="Phobius"/>
    </source>
</evidence>
<accession>A0AA39QWR8</accession>
<comment type="subcellular location">
    <subcellularLocation>
        <location evidence="1">Membrane</location>
        <topology evidence="1">Multi-pass membrane protein</topology>
    </subcellularLocation>
</comment>
<name>A0AA39QWR8_9LECA</name>
<keyword evidence="6 8" id="KW-0472">Membrane</keyword>
<feature type="transmembrane region" description="Helical" evidence="8">
    <location>
        <begin position="61"/>
        <end position="79"/>
    </location>
</feature>
<organism evidence="9 10">
    <name type="scientific">Cladonia borealis</name>
    <dbReference type="NCBI Taxonomy" id="184061"/>
    <lineage>
        <taxon>Eukaryota</taxon>
        <taxon>Fungi</taxon>
        <taxon>Dikarya</taxon>
        <taxon>Ascomycota</taxon>
        <taxon>Pezizomycotina</taxon>
        <taxon>Lecanoromycetes</taxon>
        <taxon>OSLEUM clade</taxon>
        <taxon>Lecanoromycetidae</taxon>
        <taxon>Lecanorales</taxon>
        <taxon>Lecanorineae</taxon>
        <taxon>Cladoniaceae</taxon>
        <taxon>Cladonia</taxon>
    </lineage>
</organism>
<dbReference type="Pfam" id="PF08592">
    <property type="entry name" value="Anthrone_oxy"/>
    <property type="match status" value="1"/>
</dbReference>
<sequence>MVLRPDSETPKIGVQATALVTASFLSGAMMSLSAIGIPVFLDTDTNSTHLLRQWARLYHYGHIYMPSISVAATGLFAYGALRKRASNRKQWLIYAAAGATTITMVPFTWAMMDPTNNTLFRLEALASATASAVDLSAAQELVVKWAWLHVVRSVFPMVGAILGLVGILQELGLY</sequence>
<proteinExistence type="inferred from homology"/>
<evidence type="ECO:0000256" key="4">
    <source>
        <dbReference type="ARBA" id="ARBA00023002"/>
    </source>
</evidence>
<dbReference type="InterPro" id="IPR013901">
    <property type="entry name" value="Anthrone_oxy"/>
</dbReference>
<feature type="transmembrane region" description="Helical" evidence="8">
    <location>
        <begin position="145"/>
        <end position="168"/>
    </location>
</feature>
<evidence type="ECO:0000256" key="2">
    <source>
        <dbReference type="ARBA" id="ARBA00022692"/>
    </source>
</evidence>
<comment type="similarity">
    <text evidence="7">Belongs to the anthrone oxygenase family.</text>
</comment>